<protein>
    <recommendedName>
        <fullName evidence="2">COMM domain-containing protein</fullName>
    </recommendedName>
</protein>
<feature type="domain" description="COMM" evidence="2">
    <location>
        <begin position="282"/>
        <end position="351"/>
    </location>
</feature>
<evidence type="ECO:0000313" key="4">
    <source>
        <dbReference type="Proteomes" id="UP001487740"/>
    </source>
</evidence>
<dbReference type="InterPro" id="IPR017920">
    <property type="entry name" value="COMM"/>
</dbReference>
<name>A0AAW0UJA1_SCYPA</name>
<evidence type="ECO:0000259" key="2">
    <source>
        <dbReference type="PROSITE" id="PS51269"/>
    </source>
</evidence>
<dbReference type="Pfam" id="PF07258">
    <property type="entry name" value="COMM_domain"/>
    <property type="match status" value="1"/>
</dbReference>
<dbReference type="Proteomes" id="UP001487740">
    <property type="component" value="Unassembled WGS sequence"/>
</dbReference>
<dbReference type="AlphaFoldDB" id="A0AAW0UJA1"/>
<dbReference type="EMBL" id="JARAKH010000011">
    <property type="protein sequence ID" value="KAK8399323.1"/>
    <property type="molecule type" value="Genomic_DNA"/>
</dbReference>
<evidence type="ECO:0000313" key="3">
    <source>
        <dbReference type="EMBL" id="KAK8399323.1"/>
    </source>
</evidence>
<feature type="compositionally biased region" description="Basic and acidic residues" evidence="1">
    <location>
        <begin position="96"/>
        <end position="111"/>
    </location>
</feature>
<sequence>MSSRLLCWILQILDQSRHRCGSQLCPSREDPCPSTITRGAGQVTECTVVKEFGSSICLPRGFYTSRSGSSHSCGSRLYSSTRHKKRKNIQRSGASAREDEVASDRVSKMDARPPASQSGDVNNTTLSKFLEAWAALQEDVNKLKSDRGARASVGSEPGTSGIRSAPAQDLGAEIVTTTAKRTSFLAALEAGLQNLSEKRMNVERPSWYNVEGPMETEKEAVQAMCETLEMVGQPGGPSEKDLATWLNLSGLQKDRTQLLLTQRGQLVKLTSLQKQNSVPMEDLVDIHWKLGVVAGSSEEGEAGRTFVQVNFICQAPGGSKRSSKLVEMSLEKFYDFLHQLEKCKASLEHNHLL</sequence>
<evidence type="ECO:0000256" key="1">
    <source>
        <dbReference type="SAM" id="MobiDB-lite"/>
    </source>
</evidence>
<accession>A0AAW0UJA1</accession>
<keyword evidence="4" id="KW-1185">Reference proteome</keyword>
<dbReference type="PROSITE" id="PS51269">
    <property type="entry name" value="COMM"/>
    <property type="match status" value="1"/>
</dbReference>
<organism evidence="3 4">
    <name type="scientific">Scylla paramamosain</name>
    <name type="common">Mud crab</name>
    <dbReference type="NCBI Taxonomy" id="85552"/>
    <lineage>
        <taxon>Eukaryota</taxon>
        <taxon>Metazoa</taxon>
        <taxon>Ecdysozoa</taxon>
        <taxon>Arthropoda</taxon>
        <taxon>Crustacea</taxon>
        <taxon>Multicrustacea</taxon>
        <taxon>Malacostraca</taxon>
        <taxon>Eumalacostraca</taxon>
        <taxon>Eucarida</taxon>
        <taxon>Decapoda</taxon>
        <taxon>Pleocyemata</taxon>
        <taxon>Brachyura</taxon>
        <taxon>Eubrachyura</taxon>
        <taxon>Portunoidea</taxon>
        <taxon>Portunidae</taxon>
        <taxon>Portuninae</taxon>
        <taxon>Scylla</taxon>
    </lineage>
</organism>
<gene>
    <name evidence="3" type="ORF">O3P69_003442</name>
</gene>
<feature type="compositionally biased region" description="Low complexity" evidence="1">
    <location>
        <begin position="65"/>
        <end position="80"/>
    </location>
</feature>
<feature type="region of interest" description="Disordered" evidence="1">
    <location>
        <begin position="65"/>
        <end position="123"/>
    </location>
</feature>
<reference evidence="3 4" key="1">
    <citation type="submission" date="2023-03" db="EMBL/GenBank/DDBJ databases">
        <title>High-quality genome of Scylla paramamosain provides insights in environmental adaptation.</title>
        <authorList>
            <person name="Zhang L."/>
        </authorList>
    </citation>
    <scope>NUCLEOTIDE SEQUENCE [LARGE SCALE GENOMIC DNA]</scope>
    <source>
        <strain evidence="3">LZ_2023a</strain>
        <tissue evidence="3">Muscle</tissue>
    </source>
</reference>
<feature type="region of interest" description="Disordered" evidence="1">
    <location>
        <begin position="144"/>
        <end position="165"/>
    </location>
</feature>
<proteinExistence type="predicted"/>
<comment type="caution">
    <text evidence="3">The sequence shown here is derived from an EMBL/GenBank/DDBJ whole genome shotgun (WGS) entry which is preliminary data.</text>
</comment>